<name>A0A317CMI9_9GAMM</name>
<dbReference type="RefSeq" id="WP_109822572.1">
    <property type="nucleotide sequence ID" value="NZ_QGKL01000019.1"/>
</dbReference>
<keyword evidence="1" id="KW-0540">Nuclease</keyword>
<accession>A0A317CMI9</accession>
<protein>
    <submittedName>
        <fullName evidence="1">HNH endonuclease</fullName>
    </submittedName>
</protein>
<gene>
    <name evidence="1" type="ORF">DKT75_06295</name>
</gene>
<keyword evidence="1" id="KW-0255">Endonuclease</keyword>
<keyword evidence="1" id="KW-0378">Hydrolase</keyword>
<comment type="caution">
    <text evidence="1">The sequence shown here is derived from an EMBL/GenBank/DDBJ whole genome shotgun (WGS) entry which is preliminary data.</text>
</comment>
<dbReference type="EMBL" id="QGKL01000019">
    <property type="protein sequence ID" value="PWQ97530.1"/>
    <property type="molecule type" value="Genomic_DNA"/>
</dbReference>
<keyword evidence="2" id="KW-1185">Reference proteome</keyword>
<dbReference type="GO" id="GO:0004519">
    <property type="term" value="F:endonuclease activity"/>
    <property type="evidence" value="ECO:0007669"/>
    <property type="project" value="UniProtKB-KW"/>
</dbReference>
<dbReference type="OrthoDB" id="9816185at2"/>
<sequence length="104" mass="11608">MANTWNIPDALEQELRARDKVCVYCRTEFTPVKESKYSCASLGKISKGADMLSSDNIAICCWGCKQSKGQKPLSVWLKSKYCQDRNISSKTVATIIKKAILKGQ</sequence>
<proteinExistence type="predicted"/>
<evidence type="ECO:0000313" key="1">
    <source>
        <dbReference type="EMBL" id="PWQ97530.1"/>
    </source>
</evidence>
<reference evidence="1 2" key="1">
    <citation type="submission" date="2018-05" db="EMBL/GenBank/DDBJ databases">
        <title>Leucothrix arctica sp. nov., isolated from Arctic seawater.</title>
        <authorList>
            <person name="Choi A."/>
            <person name="Baek K."/>
        </authorList>
    </citation>
    <scope>NUCLEOTIDE SEQUENCE [LARGE SCALE GENOMIC DNA]</scope>
    <source>
        <strain evidence="1 2">IMCC9719</strain>
    </source>
</reference>
<evidence type="ECO:0000313" key="2">
    <source>
        <dbReference type="Proteomes" id="UP000245506"/>
    </source>
</evidence>
<dbReference type="Proteomes" id="UP000245506">
    <property type="component" value="Unassembled WGS sequence"/>
</dbReference>
<dbReference type="Gene3D" id="1.10.30.50">
    <property type="match status" value="1"/>
</dbReference>
<dbReference type="AlphaFoldDB" id="A0A317CMI9"/>
<organism evidence="1 2">
    <name type="scientific">Leucothrix arctica</name>
    <dbReference type="NCBI Taxonomy" id="1481894"/>
    <lineage>
        <taxon>Bacteria</taxon>
        <taxon>Pseudomonadati</taxon>
        <taxon>Pseudomonadota</taxon>
        <taxon>Gammaproteobacteria</taxon>
        <taxon>Thiotrichales</taxon>
        <taxon>Thiotrichaceae</taxon>
        <taxon>Leucothrix</taxon>
    </lineage>
</organism>